<dbReference type="GO" id="GO:0061630">
    <property type="term" value="F:ubiquitin protein ligase activity"/>
    <property type="evidence" value="ECO:0007669"/>
    <property type="project" value="UniProtKB-EC"/>
</dbReference>
<reference evidence="6" key="1">
    <citation type="submission" date="2019-04" db="EMBL/GenBank/DDBJ databases">
        <title>Analysis of the testis transcriptome of the Chagas disease vector Rhodnius prolixus.</title>
        <authorList>
            <person name="Cesar J."/>
            <person name="Ribeiro J.M."/>
            <person name="Pereira M.H."/>
            <person name="Araujo R.N."/>
            <person name="Gontijo N.F."/>
            <person name="Pessoa G."/>
            <person name="Sant'Anna M.V."/>
            <person name="Sorgine M.H."/>
            <person name="Majerowicz D."/>
            <person name="Carvalho A.B."/>
            <person name="Braz G."/>
            <person name="Mesquita R."/>
            <person name="Lagerblad P.O."/>
            <person name="Koerich L.B."/>
        </authorList>
    </citation>
    <scope>NUCLEOTIDE SEQUENCE</scope>
</reference>
<evidence type="ECO:0000256" key="2">
    <source>
        <dbReference type="ARBA" id="ARBA00022833"/>
    </source>
</evidence>
<sequence length="341" mass="39249">MFISLPSLISTCFNAVYAAVNLFYNVSYTIGFIIVHATLNVWNCFRSAVGTAFTVLSVLVGDFYYFIVDISNILQEILELINKTCDFLVVPDTSRTKTKELFSDIISGKFITDRMEHCEQTFIMVKEGLVTILVLLWESASFFFYILKCLNKAPYLVILFIAREIDLLLYAIQDLFISIPLQATFMLALNIGICIVLYKFNVHVYLKFRTKMLVNRLYSNVGPAVTLRALCLMRLFSSFLKVRDKIRDFTIEFYSTICSICQGLYKEVIVKTPTKAALKMQLEQEKLERLCVVCMDSKRNTMLLNCKHLILCSRCAQVIVNQTRECPICRSFIFDVINVYI</sequence>
<keyword evidence="1 3" id="KW-0479">Metal-binding</keyword>
<feature type="transmembrane region" description="Helical" evidence="4">
    <location>
        <begin position="129"/>
        <end position="147"/>
    </location>
</feature>
<dbReference type="PANTHER" id="PTHR22996:SF0">
    <property type="entry name" value="RE60872P-RELATED"/>
    <property type="match status" value="1"/>
</dbReference>
<evidence type="ECO:0000313" key="6">
    <source>
        <dbReference type="EMBL" id="MOY45519.1"/>
    </source>
</evidence>
<dbReference type="InterPro" id="IPR045194">
    <property type="entry name" value="MGRN1/RNF157-like"/>
</dbReference>
<dbReference type="EMBL" id="GHKJ01000489">
    <property type="protein sequence ID" value="MOY45519.1"/>
    <property type="molecule type" value="Transcribed_RNA"/>
</dbReference>
<evidence type="ECO:0000256" key="4">
    <source>
        <dbReference type="SAM" id="Phobius"/>
    </source>
</evidence>
<proteinExistence type="predicted"/>
<organism evidence="6">
    <name type="scientific">Rhodnius prolixus</name>
    <name type="common">Triatomid bug</name>
    <dbReference type="NCBI Taxonomy" id="13249"/>
    <lineage>
        <taxon>Eukaryota</taxon>
        <taxon>Metazoa</taxon>
        <taxon>Ecdysozoa</taxon>
        <taxon>Arthropoda</taxon>
        <taxon>Hexapoda</taxon>
        <taxon>Insecta</taxon>
        <taxon>Pterygota</taxon>
        <taxon>Neoptera</taxon>
        <taxon>Paraneoptera</taxon>
        <taxon>Hemiptera</taxon>
        <taxon>Heteroptera</taxon>
        <taxon>Panheteroptera</taxon>
        <taxon>Cimicomorpha</taxon>
        <taxon>Reduviidae</taxon>
        <taxon>Triatominae</taxon>
        <taxon>Rhodnius</taxon>
    </lineage>
</organism>
<evidence type="ECO:0000256" key="1">
    <source>
        <dbReference type="ARBA" id="ARBA00022771"/>
    </source>
</evidence>
<dbReference type="GO" id="GO:0005737">
    <property type="term" value="C:cytoplasm"/>
    <property type="evidence" value="ECO:0007669"/>
    <property type="project" value="TreeGrafter"/>
</dbReference>
<dbReference type="GO" id="GO:0008270">
    <property type="term" value="F:zinc ion binding"/>
    <property type="evidence" value="ECO:0007669"/>
    <property type="project" value="UniProtKB-KW"/>
</dbReference>
<dbReference type="InterPro" id="IPR001841">
    <property type="entry name" value="Znf_RING"/>
</dbReference>
<keyword evidence="1 3" id="KW-0863">Zinc-finger</keyword>
<keyword evidence="4" id="KW-1133">Transmembrane helix</keyword>
<dbReference type="Pfam" id="PF13920">
    <property type="entry name" value="zf-C3HC4_3"/>
    <property type="match status" value="1"/>
</dbReference>
<feature type="transmembrane region" description="Helical" evidence="4">
    <location>
        <begin position="179"/>
        <end position="198"/>
    </location>
</feature>
<keyword evidence="4" id="KW-0812">Transmembrane</keyword>
<dbReference type="InterPro" id="IPR013083">
    <property type="entry name" value="Znf_RING/FYVE/PHD"/>
</dbReference>
<dbReference type="GO" id="GO:0016567">
    <property type="term" value="P:protein ubiquitination"/>
    <property type="evidence" value="ECO:0007669"/>
    <property type="project" value="TreeGrafter"/>
</dbReference>
<dbReference type="SMART" id="SM00184">
    <property type="entry name" value="RING"/>
    <property type="match status" value="1"/>
</dbReference>
<dbReference type="PROSITE" id="PS50089">
    <property type="entry name" value="ZF_RING_2"/>
    <property type="match status" value="1"/>
</dbReference>
<keyword evidence="2" id="KW-0862">Zinc</keyword>
<dbReference type="PANTHER" id="PTHR22996">
    <property type="entry name" value="MAHOGUNIN"/>
    <property type="match status" value="1"/>
</dbReference>
<protein>
    <submittedName>
        <fullName evidence="6">Putative e3 ubiquitin-protein ligase mgrn1 triatoma dimidiata</fullName>
    </submittedName>
</protein>
<dbReference type="AlphaFoldDB" id="A0A4P6D8E2"/>
<evidence type="ECO:0000259" key="5">
    <source>
        <dbReference type="PROSITE" id="PS50089"/>
    </source>
</evidence>
<feature type="transmembrane region" description="Helical" evidence="4">
    <location>
        <begin position="48"/>
        <end position="67"/>
    </location>
</feature>
<dbReference type="SUPFAM" id="SSF57850">
    <property type="entry name" value="RING/U-box"/>
    <property type="match status" value="1"/>
</dbReference>
<dbReference type="Gene3D" id="3.30.40.10">
    <property type="entry name" value="Zinc/RING finger domain, C3HC4 (zinc finger)"/>
    <property type="match status" value="1"/>
</dbReference>
<evidence type="ECO:0000256" key="3">
    <source>
        <dbReference type="PROSITE-ProRule" id="PRU00175"/>
    </source>
</evidence>
<keyword evidence="4" id="KW-0472">Membrane</keyword>
<accession>A0A4P6D8E2</accession>
<name>A0A4P6D8E2_RHOPR</name>
<feature type="domain" description="RING-type" evidence="5">
    <location>
        <begin position="291"/>
        <end position="330"/>
    </location>
</feature>